<name>A0A1I7XWF5_9BILA</name>
<accession>A0A1I7XWF5</accession>
<proteinExistence type="predicted"/>
<sequence>MRGTTLGLKVSFLEPRRKENSIYSVSSLNSGDLAKKGRLRVLLDRTVPERAQHHELRQLHGPSPSCGA</sequence>
<dbReference type="AlphaFoldDB" id="A0A1I7XWF5"/>
<keyword evidence="1" id="KW-1185">Reference proteome</keyword>
<evidence type="ECO:0000313" key="2">
    <source>
        <dbReference type="WBParaSite" id="L893_g10004.t1"/>
    </source>
</evidence>
<protein>
    <submittedName>
        <fullName evidence="2">Uncharacterized protein</fullName>
    </submittedName>
</protein>
<reference evidence="2" key="1">
    <citation type="submission" date="2016-11" db="UniProtKB">
        <authorList>
            <consortium name="WormBaseParasite"/>
        </authorList>
    </citation>
    <scope>IDENTIFICATION</scope>
</reference>
<dbReference type="Proteomes" id="UP000095287">
    <property type="component" value="Unplaced"/>
</dbReference>
<evidence type="ECO:0000313" key="1">
    <source>
        <dbReference type="Proteomes" id="UP000095287"/>
    </source>
</evidence>
<organism evidence="1 2">
    <name type="scientific">Steinernema glaseri</name>
    <dbReference type="NCBI Taxonomy" id="37863"/>
    <lineage>
        <taxon>Eukaryota</taxon>
        <taxon>Metazoa</taxon>
        <taxon>Ecdysozoa</taxon>
        <taxon>Nematoda</taxon>
        <taxon>Chromadorea</taxon>
        <taxon>Rhabditida</taxon>
        <taxon>Tylenchina</taxon>
        <taxon>Panagrolaimomorpha</taxon>
        <taxon>Strongyloidoidea</taxon>
        <taxon>Steinernematidae</taxon>
        <taxon>Steinernema</taxon>
    </lineage>
</organism>
<dbReference type="WBParaSite" id="L893_g10004.t1">
    <property type="protein sequence ID" value="L893_g10004.t1"/>
    <property type="gene ID" value="L893_g10004"/>
</dbReference>